<evidence type="ECO:0000313" key="3">
    <source>
        <dbReference type="Proteomes" id="UP000828390"/>
    </source>
</evidence>
<protein>
    <submittedName>
        <fullName evidence="2">Uncharacterized protein</fullName>
    </submittedName>
</protein>
<keyword evidence="3" id="KW-1185">Reference proteome</keyword>
<feature type="compositionally biased region" description="Basic and acidic residues" evidence="1">
    <location>
        <begin position="56"/>
        <end position="88"/>
    </location>
</feature>
<organism evidence="2 3">
    <name type="scientific">Dreissena polymorpha</name>
    <name type="common">Zebra mussel</name>
    <name type="synonym">Mytilus polymorpha</name>
    <dbReference type="NCBI Taxonomy" id="45954"/>
    <lineage>
        <taxon>Eukaryota</taxon>
        <taxon>Metazoa</taxon>
        <taxon>Spiralia</taxon>
        <taxon>Lophotrochozoa</taxon>
        <taxon>Mollusca</taxon>
        <taxon>Bivalvia</taxon>
        <taxon>Autobranchia</taxon>
        <taxon>Heteroconchia</taxon>
        <taxon>Euheterodonta</taxon>
        <taxon>Imparidentia</taxon>
        <taxon>Neoheterodontei</taxon>
        <taxon>Myida</taxon>
        <taxon>Dreissenoidea</taxon>
        <taxon>Dreissenidae</taxon>
        <taxon>Dreissena</taxon>
    </lineage>
</organism>
<feature type="region of interest" description="Disordered" evidence="1">
    <location>
        <begin position="43"/>
        <end position="104"/>
    </location>
</feature>
<accession>A0A9D4D1G7</accession>
<evidence type="ECO:0000256" key="1">
    <source>
        <dbReference type="SAM" id="MobiDB-lite"/>
    </source>
</evidence>
<gene>
    <name evidence="2" type="ORF">DPMN_042676</name>
</gene>
<dbReference type="EMBL" id="JAIWYP010000011">
    <property type="protein sequence ID" value="KAH3736114.1"/>
    <property type="molecule type" value="Genomic_DNA"/>
</dbReference>
<name>A0A9D4D1G7_DREPO</name>
<sequence length="146" mass="16927">MAEGGQPSSEECRRLREKNELLEFENRTLKLEQELADGYRCVDRTGDSFTASTPSYRDDRTQDSTRRQRHAPFEENTRPDRFATERHNTGRHGSGIGHDFFKADTDNHRKNTVMKPATYDGSAALNNYRAHFEACAKLNRWTDEEK</sequence>
<dbReference type="AlphaFoldDB" id="A0A9D4D1G7"/>
<evidence type="ECO:0000313" key="2">
    <source>
        <dbReference type="EMBL" id="KAH3736114.1"/>
    </source>
</evidence>
<dbReference type="Proteomes" id="UP000828390">
    <property type="component" value="Unassembled WGS sequence"/>
</dbReference>
<proteinExistence type="predicted"/>
<reference evidence="2" key="1">
    <citation type="journal article" date="2019" name="bioRxiv">
        <title>The Genome of the Zebra Mussel, Dreissena polymorpha: A Resource for Invasive Species Research.</title>
        <authorList>
            <person name="McCartney M.A."/>
            <person name="Auch B."/>
            <person name="Kono T."/>
            <person name="Mallez S."/>
            <person name="Zhang Y."/>
            <person name="Obille A."/>
            <person name="Becker A."/>
            <person name="Abrahante J.E."/>
            <person name="Garbe J."/>
            <person name="Badalamenti J.P."/>
            <person name="Herman A."/>
            <person name="Mangelson H."/>
            <person name="Liachko I."/>
            <person name="Sullivan S."/>
            <person name="Sone E.D."/>
            <person name="Koren S."/>
            <person name="Silverstein K.A.T."/>
            <person name="Beckman K.B."/>
            <person name="Gohl D.M."/>
        </authorList>
    </citation>
    <scope>NUCLEOTIDE SEQUENCE</scope>
    <source>
        <strain evidence="2">Duluth1</strain>
        <tissue evidence="2">Whole animal</tissue>
    </source>
</reference>
<comment type="caution">
    <text evidence="2">The sequence shown here is derived from an EMBL/GenBank/DDBJ whole genome shotgun (WGS) entry which is preliminary data.</text>
</comment>
<reference evidence="2" key="2">
    <citation type="submission" date="2020-11" db="EMBL/GenBank/DDBJ databases">
        <authorList>
            <person name="McCartney M.A."/>
            <person name="Auch B."/>
            <person name="Kono T."/>
            <person name="Mallez S."/>
            <person name="Becker A."/>
            <person name="Gohl D.M."/>
            <person name="Silverstein K.A.T."/>
            <person name="Koren S."/>
            <person name="Bechman K.B."/>
            <person name="Herman A."/>
            <person name="Abrahante J.E."/>
            <person name="Garbe J."/>
        </authorList>
    </citation>
    <scope>NUCLEOTIDE SEQUENCE</scope>
    <source>
        <strain evidence="2">Duluth1</strain>
        <tissue evidence="2">Whole animal</tissue>
    </source>
</reference>